<evidence type="ECO:0000256" key="4">
    <source>
        <dbReference type="ARBA" id="ARBA00023136"/>
    </source>
</evidence>
<reference evidence="7" key="3">
    <citation type="submission" date="2025-09" db="UniProtKB">
        <authorList>
            <consortium name="Ensembl"/>
        </authorList>
    </citation>
    <scope>IDENTIFICATION</scope>
</reference>
<dbReference type="FunFam" id="1.10.418.10:FF:000053">
    <property type="entry name" value="nesprin-2 isoform X3"/>
    <property type="match status" value="1"/>
</dbReference>
<dbReference type="GO" id="GO:0003779">
    <property type="term" value="F:actin binding"/>
    <property type="evidence" value="ECO:0007669"/>
    <property type="project" value="UniProtKB-KW"/>
</dbReference>
<evidence type="ECO:0000259" key="6">
    <source>
        <dbReference type="PROSITE" id="PS50021"/>
    </source>
</evidence>
<feature type="domain" description="Calponin-homology (CH)" evidence="6">
    <location>
        <begin position="31"/>
        <end position="136"/>
    </location>
</feature>
<dbReference type="InterPro" id="IPR001589">
    <property type="entry name" value="Actinin_actin-bd_CS"/>
</dbReference>
<dbReference type="SUPFAM" id="SSF46966">
    <property type="entry name" value="Spectrin repeat"/>
    <property type="match status" value="1"/>
</dbReference>
<keyword evidence="8" id="KW-1185">Reference proteome</keyword>
<keyword evidence="3" id="KW-0677">Repeat</keyword>
<dbReference type="Pfam" id="PF25034">
    <property type="entry name" value="Spectrin_SYNE1"/>
    <property type="match status" value="1"/>
</dbReference>
<dbReference type="eggNOG" id="KOG0516">
    <property type="taxonomic scope" value="Eukaryota"/>
</dbReference>
<evidence type="ECO:0000256" key="2">
    <source>
        <dbReference type="ARBA" id="ARBA00022553"/>
    </source>
</evidence>
<evidence type="ECO:0000256" key="1">
    <source>
        <dbReference type="ARBA" id="ARBA00004308"/>
    </source>
</evidence>
<keyword evidence="2" id="KW-0597">Phosphoprotein</keyword>
<dbReference type="Pfam" id="PF00307">
    <property type="entry name" value="CH"/>
    <property type="match status" value="2"/>
</dbReference>
<dbReference type="PROSITE" id="PS00020">
    <property type="entry name" value="ACTININ_2"/>
    <property type="match status" value="1"/>
</dbReference>
<dbReference type="Gene3D" id="1.10.418.10">
    <property type="entry name" value="Calponin-like domain"/>
    <property type="match status" value="2"/>
</dbReference>
<dbReference type="Gene3D" id="1.20.58.60">
    <property type="match status" value="1"/>
</dbReference>
<dbReference type="SMART" id="SM00033">
    <property type="entry name" value="CH"/>
    <property type="match status" value="2"/>
</dbReference>
<accession>U3JL08</accession>
<evidence type="ECO:0000313" key="8">
    <source>
        <dbReference type="Proteomes" id="UP000016665"/>
    </source>
</evidence>
<name>U3JL08_FICAL</name>
<keyword evidence="5" id="KW-0009">Actin-binding</keyword>
<dbReference type="InterPro" id="IPR001715">
    <property type="entry name" value="CH_dom"/>
</dbReference>
<dbReference type="PROSITE" id="PS50021">
    <property type="entry name" value="CH"/>
    <property type="match status" value="2"/>
</dbReference>
<dbReference type="PANTHER" id="PTHR14514:SF4">
    <property type="entry name" value="NESPRIN-2"/>
    <property type="match status" value="1"/>
</dbReference>
<dbReference type="InterPro" id="IPR036872">
    <property type="entry name" value="CH_dom_sf"/>
</dbReference>
<feature type="domain" description="Calponin-homology (CH)" evidence="6">
    <location>
        <begin position="181"/>
        <end position="287"/>
    </location>
</feature>
<dbReference type="CDD" id="cd21244">
    <property type="entry name" value="CH_SYNE2_rpt2"/>
    <property type="match status" value="1"/>
</dbReference>
<organism evidence="7 8">
    <name type="scientific">Ficedula albicollis</name>
    <name type="common">Collared flycatcher</name>
    <name type="synonym">Muscicapa albicollis</name>
    <dbReference type="NCBI Taxonomy" id="59894"/>
    <lineage>
        <taxon>Eukaryota</taxon>
        <taxon>Metazoa</taxon>
        <taxon>Chordata</taxon>
        <taxon>Craniata</taxon>
        <taxon>Vertebrata</taxon>
        <taxon>Euteleostomi</taxon>
        <taxon>Archelosauria</taxon>
        <taxon>Archosauria</taxon>
        <taxon>Dinosauria</taxon>
        <taxon>Saurischia</taxon>
        <taxon>Theropoda</taxon>
        <taxon>Coelurosauria</taxon>
        <taxon>Aves</taxon>
        <taxon>Neognathae</taxon>
        <taxon>Neoaves</taxon>
        <taxon>Telluraves</taxon>
        <taxon>Australaves</taxon>
        <taxon>Passeriformes</taxon>
        <taxon>Muscicapidae</taxon>
        <taxon>Ficedula</taxon>
    </lineage>
</organism>
<evidence type="ECO:0000256" key="3">
    <source>
        <dbReference type="ARBA" id="ARBA00022737"/>
    </source>
</evidence>
<evidence type="ECO:0000313" key="7">
    <source>
        <dbReference type="Ensembl" id="ENSFALP00000003462.2"/>
    </source>
</evidence>
<protein>
    <recommendedName>
        <fullName evidence="6">Calponin-homology (CH) domain-containing protein</fullName>
    </recommendedName>
</protein>
<dbReference type="Proteomes" id="UP000016665">
    <property type="component" value="Chromosome 5"/>
</dbReference>
<dbReference type="FunFam" id="1.10.418.10:FF:000050">
    <property type="entry name" value="nesprin-2 isoform X2"/>
    <property type="match status" value="1"/>
</dbReference>
<dbReference type="Ensembl" id="ENSFALT00000003476.2">
    <property type="protein sequence ID" value="ENSFALP00000003462.2"/>
    <property type="gene ID" value="ENSFALG00000003315.2"/>
</dbReference>
<dbReference type="GeneTree" id="ENSGT00940000154656"/>
<keyword evidence="4" id="KW-0472">Membrane</keyword>
<evidence type="ECO:0000256" key="5">
    <source>
        <dbReference type="ARBA" id="ARBA00023203"/>
    </source>
</evidence>
<dbReference type="HOGENOM" id="CLU_230316_0_0_1"/>
<reference evidence="7" key="2">
    <citation type="submission" date="2025-08" db="UniProtKB">
        <authorList>
            <consortium name="Ensembl"/>
        </authorList>
    </citation>
    <scope>IDENTIFICATION</scope>
</reference>
<comment type="subcellular location">
    <subcellularLocation>
        <location evidence="1">Endomembrane system</location>
    </subcellularLocation>
</comment>
<dbReference type="SUPFAM" id="SSF47576">
    <property type="entry name" value="Calponin-homology domain, CH-domain"/>
    <property type="match status" value="1"/>
</dbReference>
<dbReference type="InterPro" id="IPR057057">
    <property type="entry name" value="Spectrin_SYNE1"/>
</dbReference>
<reference evidence="7 8" key="1">
    <citation type="journal article" date="2012" name="Nature">
        <title>The genomic landscape of species divergence in Ficedula flycatchers.</title>
        <authorList>
            <person name="Ellegren H."/>
            <person name="Smeds L."/>
            <person name="Burri R."/>
            <person name="Olason P.I."/>
            <person name="Backstrom N."/>
            <person name="Kawakami T."/>
            <person name="Kunstner A."/>
            <person name="Makinen H."/>
            <person name="Nadachowska-Brzyska K."/>
            <person name="Qvarnstrom A."/>
            <person name="Uebbing S."/>
            <person name="Wolf J.B."/>
        </authorList>
    </citation>
    <scope>NUCLEOTIDE SEQUENCE [LARGE SCALE GENOMIC DNA]</scope>
</reference>
<proteinExistence type="predicted"/>
<dbReference type="AlphaFoldDB" id="U3JL08"/>
<dbReference type="PANTHER" id="PTHR14514">
    <property type="entry name" value="PKA ANCHORING PROTEIN"/>
    <property type="match status" value="1"/>
</dbReference>
<dbReference type="STRING" id="59894.ENSFALP00000003462"/>
<sequence length="967" mass="110302">MASQQSSASTEEQTSSEIDDLHLTLQVQREFTQKKTFTSWINSILAKHTPPYVVSDLYTDIQQGHLLLDLLEVLSGQHLPREKGFNTFQCRSNIENALTFLKSRSLKLINIHVADIIEGKPSIVLGLIWTIIFHFHIEELARTLACTYNQPSPDCSSAVDSSPKASRSAKKSAKIKERWKMSATKALLLWAKEQCSLHGSVISVTDFKSSWRSGLAFLAIIQTLRPGLVDLEKAKVRSNKENLKEAFRIAELELNIPRLLEPEDVDIVNPDEKSIMTYVAQFLQYSKNLPESEEDMQEKVREAMGWLAAQEKKLAKLLVETENETYYQKYKEMMSFMETFNQEKIPFLPVLSSKRGEAELSGDQQQMREEWDKVISQINEWKAKLDQMLPSPLGSIEAWLQEVERLQAEDLPDLQDPFKAMSVFREIIVIFKGLMNCFDSHLDTLQSFKNEDEKKMPLVLPEKLEEMKRRFSNIRSTNPSTFLEYHYGLCSAIANEVKLKLNIWDMKYGAKESVESLLENWNNFMEEKDLETQLDTATHICEDLKNISAGDPQEISKLLKTVESKISSCREYISNVNTTLQKVLSSWSNYTENIHLLKTWLEENRNEDPKEISAEILAKRNSIHGSLNEAGNHLIEVSKEQVGSNIAKELKKLNRRWAKFIKRTHFVSYKLLLLCAMLSKSSFLDYQLANQRLINLPVNSRLPVLELEEEKESTNAAEKPTELPGSLEKIEELLGGVDSWAAEMGHLLSKISQEEPVEPEMEEHLQSLAARGSSCQDQVVAAEEMLQSLMQNVSSQGFQQHSHTTGLEARIKEARDKVEVLTYKHTDISNFSTAVRQEIVSYVQLIVEREKKKFNATLKKINKQLGKEKKLLNMDKTKGLIKEHESFFSQEGSMKELNKTLEDLKTLARLSEETVPGIQALTADCEKRLEKVQQMVADTYTALLARVGKGQSAQKGWVADSWCVVAL</sequence>
<dbReference type="PROSITE" id="PS00019">
    <property type="entry name" value="ACTININ_1"/>
    <property type="match status" value="1"/>
</dbReference>